<proteinExistence type="predicted"/>
<feature type="non-terminal residue" evidence="2">
    <location>
        <position position="1"/>
    </location>
</feature>
<dbReference type="EMBL" id="UINC01078969">
    <property type="protein sequence ID" value="SVC20531.1"/>
    <property type="molecule type" value="Genomic_DNA"/>
</dbReference>
<feature type="domain" description="3-keto-alpha-glucoside-1,2-lyase/3-keto-2-hydroxy-glucal hydratase" evidence="1">
    <location>
        <begin position="29"/>
        <end position="96"/>
    </location>
</feature>
<gene>
    <name evidence="2" type="ORF">METZ01_LOCUS273385</name>
</gene>
<organism evidence="2">
    <name type="scientific">marine metagenome</name>
    <dbReference type="NCBI Taxonomy" id="408172"/>
    <lineage>
        <taxon>unclassified sequences</taxon>
        <taxon>metagenomes</taxon>
        <taxon>ecological metagenomes</taxon>
    </lineage>
</organism>
<name>A0A382KCR2_9ZZZZ</name>
<dbReference type="InterPro" id="IPR010496">
    <property type="entry name" value="AL/BT2_dom"/>
</dbReference>
<reference evidence="2" key="1">
    <citation type="submission" date="2018-05" db="EMBL/GenBank/DDBJ databases">
        <authorList>
            <person name="Lanie J.A."/>
            <person name="Ng W.-L."/>
            <person name="Kazmierczak K.M."/>
            <person name="Andrzejewski T.M."/>
            <person name="Davidsen T.M."/>
            <person name="Wayne K.J."/>
            <person name="Tettelin H."/>
            <person name="Glass J.I."/>
            <person name="Rusch D."/>
            <person name="Podicherti R."/>
            <person name="Tsui H.-C.T."/>
            <person name="Winkler M.E."/>
        </authorList>
    </citation>
    <scope>NUCLEOTIDE SEQUENCE</scope>
</reference>
<protein>
    <recommendedName>
        <fullName evidence="1">3-keto-alpha-glucoside-1,2-lyase/3-keto-2-hydroxy-glucal hydratase domain-containing protein</fullName>
    </recommendedName>
</protein>
<dbReference type="Gene3D" id="2.60.120.560">
    <property type="entry name" value="Exo-inulinase, domain 1"/>
    <property type="match status" value="1"/>
</dbReference>
<evidence type="ECO:0000313" key="2">
    <source>
        <dbReference type="EMBL" id="SVC20531.1"/>
    </source>
</evidence>
<sequence length="100" mass="11155">DQIQIGISGSLKRDMTCSPYIPGKGYPVEAKNIKKLLKAKDWNTMRIQAIGNAYKVWLQGEEVMTYKSGSAKEEGPIGIQLHGSRIMGIDYRNMKVAELP</sequence>
<evidence type="ECO:0000259" key="1">
    <source>
        <dbReference type="Pfam" id="PF06439"/>
    </source>
</evidence>
<dbReference type="AlphaFoldDB" id="A0A382KCR2"/>
<dbReference type="GO" id="GO:0016787">
    <property type="term" value="F:hydrolase activity"/>
    <property type="evidence" value="ECO:0007669"/>
    <property type="project" value="InterPro"/>
</dbReference>
<accession>A0A382KCR2</accession>
<dbReference type="Pfam" id="PF06439">
    <property type="entry name" value="3keto-disac_hyd"/>
    <property type="match status" value="1"/>
</dbReference>